<sequence>MSDGERDDQDDVATTSAADDDDEDDYEEPGEGNRLLGFMFGNVDDAGGLDADYLDEDAKDHLFALADKLGPSLKDIDLTKSSSAPDDPSEQDYDEKAEDAIDYEDIDEQYDGPEVEAATEEDHLLSKKDYLSSNTMFASVCSKVSVFDEENYDEDEEPPNDIELPGDYFIQAEQLGISPSNDNPAIEMLSSSLPQLGESMDVEYEVCKVHSI</sequence>
<keyword evidence="6" id="KW-1185">Reference proteome</keyword>
<organism evidence="5 6">
    <name type="scientific">Triticum turgidum subsp. durum</name>
    <name type="common">Durum wheat</name>
    <name type="synonym">Triticum durum</name>
    <dbReference type="NCBI Taxonomy" id="4567"/>
    <lineage>
        <taxon>Eukaryota</taxon>
        <taxon>Viridiplantae</taxon>
        <taxon>Streptophyta</taxon>
        <taxon>Embryophyta</taxon>
        <taxon>Tracheophyta</taxon>
        <taxon>Spermatophyta</taxon>
        <taxon>Magnoliopsida</taxon>
        <taxon>Liliopsida</taxon>
        <taxon>Poales</taxon>
        <taxon>Poaceae</taxon>
        <taxon>BOP clade</taxon>
        <taxon>Pooideae</taxon>
        <taxon>Triticodae</taxon>
        <taxon>Triticeae</taxon>
        <taxon>Triticinae</taxon>
        <taxon>Triticum</taxon>
    </lineage>
</organism>
<feature type="domain" description="TAFII-230 TBP-binding" evidence="4">
    <location>
        <begin position="22"/>
        <end position="66"/>
    </location>
</feature>
<dbReference type="PANTHER" id="PTHR13900:SF0">
    <property type="entry name" value="TRANSCRIPTION INITIATION FACTOR TFIID SUBUNIT 1"/>
    <property type="match status" value="1"/>
</dbReference>
<dbReference type="EMBL" id="LT934123">
    <property type="protein sequence ID" value="VAI81012.1"/>
    <property type="molecule type" value="Genomic_DNA"/>
</dbReference>
<evidence type="ECO:0000256" key="1">
    <source>
        <dbReference type="ARBA" id="ARBA00023015"/>
    </source>
</evidence>
<dbReference type="GO" id="GO:0004402">
    <property type="term" value="F:histone acetyltransferase activity"/>
    <property type="evidence" value="ECO:0007669"/>
    <property type="project" value="InterPro"/>
</dbReference>
<dbReference type="PANTHER" id="PTHR13900">
    <property type="entry name" value="TRANSCRIPTION INITIATION FACTOR TFIID"/>
    <property type="match status" value="1"/>
</dbReference>
<dbReference type="GO" id="GO:0005669">
    <property type="term" value="C:transcription factor TFIID complex"/>
    <property type="evidence" value="ECO:0007669"/>
    <property type="project" value="InterPro"/>
</dbReference>
<feature type="compositionally biased region" description="Acidic residues" evidence="3">
    <location>
        <begin position="87"/>
        <end position="109"/>
    </location>
</feature>
<feature type="region of interest" description="Disordered" evidence="3">
    <location>
        <begin position="74"/>
        <end position="109"/>
    </location>
</feature>
<dbReference type="AlphaFoldDB" id="A0A9R1BTV8"/>
<evidence type="ECO:0000313" key="5">
    <source>
        <dbReference type="EMBL" id="VAI81012.1"/>
    </source>
</evidence>
<dbReference type="Gene3D" id="1.10.1100.10">
    <property type="entry name" value="TAFII-230 TBP-binding domain"/>
    <property type="match status" value="1"/>
</dbReference>
<evidence type="ECO:0000313" key="6">
    <source>
        <dbReference type="Proteomes" id="UP000324705"/>
    </source>
</evidence>
<accession>A0A9R1BTV8</accession>
<protein>
    <recommendedName>
        <fullName evidence="4">TAFII-230 TBP-binding domain-containing protein</fullName>
    </recommendedName>
</protein>
<keyword evidence="2" id="KW-0804">Transcription</keyword>
<dbReference type="Proteomes" id="UP000324705">
    <property type="component" value="Chromosome 7A"/>
</dbReference>
<dbReference type="GO" id="GO:0016251">
    <property type="term" value="F:RNA polymerase II general transcription initiation factor activity"/>
    <property type="evidence" value="ECO:0007669"/>
    <property type="project" value="InterPro"/>
</dbReference>
<feature type="region of interest" description="Disordered" evidence="3">
    <location>
        <begin position="1"/>
        <end position="37"/>
    </location>
</feature>
<evidence type="ECO:0000256" key="2">
    <source>
        <dbReference type="ARBA" id="ARBA00023163"/>
    </source>
</evidence>
<dbReference type="SUPFAM" id="SSF47055">
    <property type="entry name" value="TAF(II)230 TBP-binding fragment"/>
    <property type="match status" value="1"/>
</dbReference>
<gene>
    <name evidence="5" type="ORF">TRITD_7Av1G266090</name>
</gene>
<reference evidence="5 6" key="1">
    <citation type="submission" date="2017-09" db="EMBL/GenBank/DDBJ databases">
        <authorList>
            <consortium name="International Durum Wheat Genome Sequencing Consortium (IDWGSC)"/>
            <person name="Milanesi L."/>
        </authorList>
    </citation>
    <scope>NUCLEOTIDE SEQUENCE [LARGE SCALE GENOMIC DNA]</scope>
    <source>
        <strain evidence="6">cv. Svevo</strain>
    </source>
</reference>
<evidence type="ECO:0000256" key="3">
    <source>
        <dbReference type="SAM" id="MobiDB-lite"/>
    </source>
</evidence>
<feature type="compositionally biased region" description="Acidic residues" evidence="3">
    <location>
        <begin position="18"/>
        <end position="30"/>
    </location>
</feature>
<dbReference type="Pfam" id="PF09247">
    <property type="entry name" value="TBP-binding"/>
    <property type="match status" value="1"/>
</dbReference>
<proteinExistence type="predicted"/>
<evidence type="ECO:0000259" key="4">
    <source>
        <dbReference type="Pfam" id="PF09247"/>
    </source>
</evidence>
<dbReference type="GO" id="GO:0017025">
    <property type="term" value="F:TBP-class protein binding"/>
    <property type="evidence" value="ECO:0007669"/>
    <property type="project" value="InterPro"/>
</dbReference>
<feature type="compositionally biased region" description="Acidic residues" evidence="3">
    <location>
        <begin position="1"/>
        <end position="11"/>
    </location>
</feature>
<dbReference type="Gramene" id="TRITD7Av1G266090.1">
    <property type="protein sequence ID" value="TRITD7Av1G266090.1"/>
    <property type="gene ID" value="TRITD7Av1G266090"/>
</dbReference>
<keyword evidence="1" id="KW-0805">Transcription regulation</keyword>
<dbReference type="InterPro" id="IPR040240">
    <property type="entry name" value="TAF1"/>
</dbReference>
<dbReference type="InterPro" id="IPR009067">
    <property type="entry name" value="TAF_II_230-bd"/>
</dbReference>
<dbReference type="GO" id="GO:0051123">
    <property type="term" value="P:RNA polymerase II preinitiation complex assembly"/>
    <property type="evidence" value="ECO:0007669"/>
    <property type="project" value="TreeGrafter"/>
</dbReference>
<name>A0A9R1BTV8_TRITD</name>
<dbReference type="InterPro" id="IPR036741">
    <property type="entry name" value="TAFII-230_TBP-bd_sf"/>
</dbReference>